<feature type="transmembrane region" description="Helical" evidence="1">
    <location>
        <begin position="125"/>
        <end position="146"/>
    </location>
</feature>
<dbReference type="EMBL" id="LT634361">
    <property type="protein sequence ID" value="SFZ83497.1"/>
    <property type="molecule type" value="Genomic_DNA"/>
</dbReference>
<dbReference type="OrthoDB" id="1190956at2"/>
<dbReference type="Proteomes" id="UP000231564">
    <property type="component" value="Chromosome MARIT"/>
</dbReference>
<sequence length="239" mass="26840">MTIDTNKRYRNFLIKRINRIFSRAIKIKSVELPNEIVEDVQALNVGESFPLNKLILIKGKLETIVDGNRKSIFGNVNGLFKTGETTKASVIAAVFLLLFVALAILESINEKSSQVTILDSSGYMLFYNLMFSIVISGLGTSFRLLHSLISEKIESFRIEYLIEGIFSGFILSEILYINIPEIQTSQIYFGKFLFAFFGGMISGILYSVIERITSSLGILITGSDIQGDQYKEKSKNTEE</sequence>
<keyword evidence="3" id="KW-1185">Reference proteome</keyword>
<keyword evidence="1" id="KW-0812">Transmembrane</keyword>
<dbReference type="RefSeq" id="WP_024741449.1">
    <property type="nucleotide sequence ID" value="NZ_BAUG01000027.1"/>
</dbReference>
<dbReference type="STRING" id="1349785.GCA_000509405_01199"/>
<reference evidence="2 3" key="1">
    <citation type="submission" date="2016-11" db="EMBL/GenBank/DDBJ databases">
        <authorList>
            <person name="Jaros S."/>
            <person name="Januszkiewicz K."/>
            <person name="Wedrychowicz H."/>
        </authorList>
    </citation>
    <scope>NUCLEOTIDE SEQUENCE [LARGE SCALE GENOMIC DNA]</scope>
    <source>
        <strain evidence="2">NCIMB 2154T</strain>
    </source>
</reference>
<keyword evidence="1" id="KW-1133">Transmembrane helix</keyword>
<gene>
    <name evidence="2" type="ORF">MARIT_2091</name>
</gene>
<dbReference type="AlphaFoldDB" id="A0A2H1EBM1"/>
<evidence type="ECO:0000313" key="3">
    <source>
        <dbReference type="Proteomes" id="UP000231564"/>
    </source>
</evidence>
<feature type="transmembrane region" description="Helical" evidence="1">
    <location>
        <begin position="158"/>
        <end position="177"/>
    </location>
</feature>
<organism evidence="2 3">
    <name type="scientific">Tenacibaculum maritimum NCIMB 2154</name>
    <dbReference type="NCBI Taxonomy" id="1349785"/>
    <lineage>
        <taxon>Bacteria</taxon>
        <taxon>Pseudomonadati</taxon>
        <taxon>Bacteroidota</taxon>
        <taxon>Flavobacteriia</taxon>
        <taxon>Flavobacteriales</taxon>
        <taxon>Flavobacteriaceae</taxon>
        <taxon>Tenacibaculum</taxon>
    </lineage>
</organism>
<evidence type="ECO:0000256" key="1">
    <source>
        <dbReference type="SAM" id="Phobius"/>
    </source>
</evidence>
<dbReference type="GeneID" id="47723575"/>
<accession>A0A2H1EBM1</accession>
<name>A0A2H1EBM1_9FLAO</name>
<feature type="transmembrane region" description="Helical" evidence="1">
    <location>
        <begin position="189"/>
        <end position="209"/>
    </location>
</feature>
<feature type="transmembrane region" description="Helical" evidence="1">
    <location>
        <begin position="88"/>
        <end position="105"/>
    </location>
</feature>
<protein>
    <submittedName>
        <fullName evidence="2">Uncharacterized protein</fullName>
    </submittedName>
</protein>
<evidence type="ECO:0000313" key="2">
    <source>
        <dbReference type="EMBL" id="SFZ83497.1"/>
    </source>
</evidence>
<proteinExistence type="predicted"/>
<keyword evidence="1" id="KW-0472">Membrane</keyword>
<dbReference type="KEGG" id="tmar:MARIT_2091"/>